<dbReference type="EMBL" id="FOZG01000001">
    <property type="protein sequence ID" value="SFR86651.1"/>
    <property type="molecule type" value="Genomic_DNA"/>
</dbReference>
<organism evidence="2 3">
    <name type="scientific">Sphingomonas jatrophae</name>
    <dbReference type="NCBI Taxonomy" id="1166337"/>
    <lineage>
        <taxon>Bacteria</taxon>
        <taxon>Pseudomonadati</taxon>
        <taxon>Pseudomonadota</taxon>
        <taxon>Alphaproteobacteria</taxon>
        <taxon>Sphingomonadales</taxon>
        <taxon>Sphingomonadaceae</taxon>
        <taxon>Sphingomonas</taxon>
    </lineage>
</organism>
<dbReference type="OrthoDB" id="7208869at2"/>
<evidence type="ECO:0000313" key="2">
    <source>
        <dbReference type="EMBL" id="SFR86651.1"/>
    </source>
</evidence>
<sequence>MAGGGRPDNVVAIGAALDAPIDAPRLADEGDQAPFGGRDEDDGLDRPRIPKDCPVRALGMKQQTCYYLDVQGQLIALNPRDHGKNNLLMLFAPLTHLPTKFWPRWSAPRVNHKTGEITKPSEIVGFAQDEASEALIAACGEAGIFDPLGRVRGRGAHPGKNGALVIHTGDKVMVTQRRVDGAAKAARWFDPGVIDGFVYPADAPIPRPHPDPVPVEAGERLLHILSTWQWKRPGLDAMLALGWIGQAYICGAVDWRSHIFVTGGKGTGKSTLNGKNKLLDRLLSGSAIRTGSASEAAIRQKLRQQTVPVIFDEFEQSEFNAQKTRAIIELARVASSGDDMSKGGADHQAHDFTLLSAFQFSAILMPEMLPADRSRFAVLELMPFPAPDPADAGDEAESGIDLDALKLPELGRQLQRRMIDGWPRFAETLRLYRKALERVGHVPRGQDQYGTLLACADLLLYDHAPERELVDEWAVRCAPESMIEIRDADEEHDACLTHLATSAVQARGGDERETVAAWINEALNEARTPDMGGARETKFARRLEHQGLKLVTPTRTEAGVRGAKAYRGDGEAMLAVCGEHLSLAAIFSTSRWRAGAWSQALGRVPGAMTGVKVKFDGRSLRAVCVPVGAIVDDAAGDPA</sequence>
<keyword evidence="3" id="KW-1185">Reference proteome</keyword>
<name>A0A1I6K5X9_9SPHN</name>
<evidence type="ECO:0008006" key="4">
    <source>
        <dbReference type="Google" id="ProtNLM"/>
    </source>
</evidence>
<dbReference type="AlphaFoldDB" id="A0A1I6K5X9"/>
<dbReference type="RefSeq" id="WP_093312643.1">
    <property type="nucleotide sequence ID" value="NZ_FOZG01000001.1"/>
</dbReference>
<dbReference type="Proteomes" id="UP000198824">
    <property type="component" value="Unassembled WGS sequence"/>
</dbReference>
<reference evidence="2 3" key="1">
    <citation type="submission" date="2016-10" db="EMBL/GenBank/DDBJ databases">
        <authorList>
            <person name="de Groot N.N."/>
        </authorList>
    </citation>
    <scope>NUCLEOTIDE SEQUENCE [LARGE SCALE GENOMIC DNA]</scope>
    <source>
        <strain evidence="2 3">S5-249</strain>
    </source>
</reference>
<accession>A0A1I6K5X9</accession>
<proteinExistence type="predicted"/>
<protein>
    <recommendedName>
        <fullName evidence="4">DUF927 domain-containing protein</fullName>
    </recommendedName>
</protein>
<gene>
    <name evidence="2" type="ORF">SAMN05192580_1364</name>
</gene>
<evidence type="ECO:0000256" key="1">
    <source>
        <dbReference type="SAM" id="MobiDB-lite"/>
    </source>
</evidence>
<dbReference type="STRING" id="1166337.SAMN05192580_1364"/>
<evidence type="ECO:0000313" key="3">
    <source>
        <dbReference type="Proteomes" id="UP000198824"/>
    </source>
</evidence>
<feature type="region of interest" description="Disordered" evidence="1">
    <location>
        <begin position="22"/>
        <end position="47"/>
    </location>
</feature>